<gene>
    <name evidence="2" type="ORF">PAHAL_9G256800</name>
</gene>
<evidence type="ECO:0000313" key="2">
    <source>
        <dbReference type="EMBL" id="PVH31902.1"/>
    </source>
</evidence>
<dbReference type="Gramene" id="PVH31902">
    <property type="protein sequence ID" value="PVH31902"/>
    <property type="gene ID" value="PAHAL_9G256800"/>
</dbReference>
<name>A0A2T8I2L7_9POAL</name>
<sequence>MSSANLKSRGATPTATGEGDRETPFLTAGEEPKGKLWPFPGHLGMGHQGNLNNSDAFRLQGALGMMRVMILGR</sequence>
<feature type="compositionally biased region" description="Polar residues" evidence="1">
    <location>
        <begin position="1"/>
        <end position="15"/>
    </location>
</feature>
<protein>
    <submittedName>
        <fullName evidence="2">Uncharacterized protein</fullName>
    </submittedName>
</protein>
<evidence type="ECO:0000256" key="1">
    <source>
        <dbReference type="SAM" id="MobiDB-lite"/>
    </source>
</evidence>
<dbReference type="EMBL" id="CM008054">
    <property type="protein sequence ID" value="PVH31902.1"/>
    <property type="molecule type" value="Genomic_DNA"/>
</dbReference>
<organism evidence="2">
    <name type="scientific">Panicum hallii</name>
    <dbReference type="NCBI Taxonomy" id="206008"/>
    <lineage>
        <taxon>Eukaryota</taxon>
        <taxon>Viridiplantae</taxon>
        <taxon>Streptophyta</taxon>
        <taxon>Embryophyta</taxon>
        <taxon>Tracheophyta</taxon>
        <taxon>Spermatophyta</taxon>
        <taxon>Magnoliopsida</taxon>
        <taxon>Liliopsida</taxon>
        <taxon>Poales</taxon>
        <taxon>Poaceae</taxon>
        <taxon>PACMAD clade</taxon>
        <taxon>Panicoideae</taxon>
        <taxon>Panicodae</taxon>
        <taxon>Paniceae</taxon>
        <taxon>Panicinae</taxon>
        <taxon>Panicum</taxon>
        <taxon>Panicum sect. Panicum</taxon>
    </lineage>
</organism>
<proteinExistence type="predicted"/>
<accession>A0A2T8I2L7</accession>
<feature type="region of interest" description="Disordered" evidence="1">
    <location>
        <begin position="1"/>
        <end position="41"/>
    </location>
</feature>
<dbReference type="AlphaFoldDB" id="A0A2T8I2L7"/>
<dbReference type="Proteomes" id="UP000243499">
    <property type="component" value="Chromosome 9"/>
</dbReference>
<reference evidence="2" key="1">
    <citation type="submission" date="2018-04" db="EMBL/GenBank/DDBJ databases">
        <title>WGS assembly of Panicum hallii.</title>
        <authorList>
            <person name="Lovell J."/>
            <person name="Jenkins J."/>
            <person name="Lowry D."/>
            <person name="Mamidi S."/>
            <person name="Sreedasyam A."/>
            <person name="Weng X."/>
            <person name="Barry K."/>
            <person name="Bonette J."/>
            <person name="Campitelli B."/>
            <person name="Daum C."/>
            <person name="Gordon S."/>
            <person name="Gould B."/>
            <person name="Lipzen A."/>
            <person name="Macqueen A."/>
            <person name="Palacio-Mejia J."/>
            <person name="Plott C."/>
            <person name="Shakirov E."/>
            <person name="Shu S."/>
            <person name="Yoshinaga Y."/>
            <person name="Zane M."/>
            <person name="Rokhsar D."/>
            <person name="Grimwood J."/>
            <person name="Schmutz J."/>
            <person name="Juenger T."/>
        </authorList>
    </citation>
    <scope>NUCLEOTIDE SEQUENCE [LARGE SCALE GENOMIC DNA]</scope>
    <source>
        <strain evidence="2">FIL2</strain>
    </source>
</reference>